<protein>
    <submittedName>
        <fullName evidence="2">44746_t:CDS:1</fullName>
    </submittedName>
</protein>
<dbReference type="EMBL" id="CAJVQB010018653">
    <property type="protein sequence ID" value="CAG8788388.1"/>
    <property type="molecule type" value="Genomic_DNA"/>
</dbReference>
<name>A0ABN7VNM0_GIGMA</name>
<reference evidence="2 3" key="1">
    <citation type="submission" date="2021-06" db="EMBL/GenBank/DDBJ databases">
        <authorList>
            <person name="Kallberg Y."/>
            <person name="Tangrot J."/>
            <person name="Rosling A."/>
        </authorList>
    </citation>
    <scope>NUCLEOTIDE SEQUENCE [LARGE SCALE GENOMIC DNA]</scope>
    <source>
        <strain evidence="2 3">120-4 pot B 10/14</strain>
    </source>
</reference>
<feature type="compositionally biased region" description="Basic residues" evidence="1">
    <location>
        <begin position="51"/>
        <end position="62"/>
    </location>
</feature>
<evidence type="ECO:0000256" key="1">
    <source>
        <dbReference type="SAM" id="MobiDB-lite"/>
    </source>
</evidence>
<dbReference type="Proteomes" id="UP000789901">
    <property type="component" value="Unassembled WGS sequence"/>
</dbReference>
<keyword evidence="3" id="KW-1185">Reference proteome</keyword>
<feature type="non-terminal residue" evidence="2">
    <location>
        <position position="1"/>
    </location>
</feature>
<sequence>VSNKKFSSKCIKTEHFVGLATTLDNVDNNVFHSDKIFDDEEIKNKKEGQKKYVHSSKHRKGGTGRSTHSSL</sequence>
<organism evidence="2 3">
    <name type="scientific">Gigaspora margarita</name>
    <dbReference type="NCBI Taxonomy" id="4874"/>
    <lineage>
        <taxon>Eukaryota</taxon>
        <taxon>Fungi</taxon>
        <taxon>Fungi incertae sedis</taxon>
        <taxon>Mucoromycota</taxon>
        <taxon>Glomeromycotina</taxon>
        <taxon>Glomeromycetes</taxon>
        <taxon>Diversisporales</taxon>
        <taxon>Gigasporaceae</taxon>
        <taxon>Gigaspora</taxon>
    </lineage>
</organism>
<proteinExistence type="predicted"/>
<gene>
    <name evidence="2" type="ORF">GMARGA_LOCUS20826</name>
</gene>
<feature type="region of interest" description="Disordered" evidence="1">
    <location>
        <begin position="45"/>
        <end position="71"/>
    </location>
</feature>
<accession>A0ABN7VNM0</accession>
<evidence type="ECO:0000313" key="3">
    <source>
        <dbReference type="Proteomes" id="UP000789901"/>
    </source>
</evidence>
<comment type="caution">
    <text evidence="2">The sequence shown here is derived from an EMBL/GenBank/DDBJ whole genome shotgun (WGS) entry which is preliminary data.</text>
</comment>
<evidence type="ECO:0000313" key="2">
    <source>
        <dbReference type="EMBL" id="CAG8788388.1"/>
    </source>
</evidence>